<gene>
    <name evidence="2" type="ORF">DPMN_181604</name>
</gene>
<organism evidence="2 3">
    <name type="scientific">Dreissena polymorpha</name>
    <name type="common">Zebra mussel</name>
    <name type="synonym">Mytilus polymorpha</name>
    <dbReference type="NCBI Taxonomy" id="45954"/>
    <lineage>
        <taxon>Eukaryota</taxon>
        <taxon>Metazoa</taxon>
        <taxon>Spiralia</taxon>
        <taxon>Lophotrochozoa</taxon>
        <taxon>Mollusca</taxon>
        <taxon>Bivalvia</taxon>
        <taxon>Autobranchia</taxon>
        <taxon>Heteroconchia</taxon>
        <taxon>Euheterodonta</taxon>
        <taxon>Imparidentia</taxon>
        <taxon>Neoheterodontei</taxon>
        <taxon>Myida</taxon>
        <taxon>Dreissenoidea</taxon>
        <taxon>Dreissenidae</taxon>
        <taxon>Dreissena</taxon>
    </lineage>
</organism>
<sequence length="158" mass="18448">MRQRGQRNMRQIGQRNCHGQHSKEVNATCGKEVNLSHKTCGTLSCFPNDIWDSHASHTTYVTLSRFPFNIWDTSNRRQPKMRQRGQRNMRHAVMRLSTPDNKITQKSKVNYDGETIPSQNRTLAINSNQIQLLTKFESGHLIRTDRQTDRLTERPTDR</sequence>
<reference evidence="2" key="2">
    <citation type="submission" date="2020-11" db="EMBL/GenBank/DDBJ databases">
        <authorList>
            <person name="McCartney M.A."/>
            <person name="Auch B."/>
            <person name="Kono T."/>
            <person name="Mallez S."/>
            <person name="Becker A."/>
            <person name="Gohl D.M."/>
            <person name="Silverstein K.A.T."/>
            <person name="Koren S."/>
            <person name="Bechman K.B."/>
            <person name="Herman A."/>
            <person name="Abrahante J.E."/>
            <person name="Garbe J."/>
        </authorList>
    </citation>
    <scope>NUCLEOTIDE SEQUENCE</scope>
    <source>
        <strain evidence="2">Duluth1</strain>
        <tissue evidence="2">Whole animal</tissue>
    </source>
</reference>
<accession>A0A9D4DDV6</accession>
<reference evidence="2" key="1">
    <citation type="journal article" date="2019" name="bioRxiv">
        <title>The Genome of the Zebra Mussel, Dreissena polymorpha: A Resource for Invasive Species Research.</title>
        <authorList>
            <person name="McCartney M.A."/>
            <person name="Auch B."/>
            <person name="Kono T."/>
            <person name="Mallez S."/>
            <person name="Zhang Y."/>
            <person name="Obille A."/>
            <person name="Becker A."/>
            <person name="Abrahante J.E."/>
            <person name="Garbe J."/>
            <person name="Badalamenti J.P."/>
            <person name="Herman A."/>
            <person name="Mangelson H."/>
            <person name="Liachko I."/>
            <person name="Sullivan S."/>
            <person name="Sone E.D."/>
            <person name="Koren S."/>
            <person name="Silverstein K.A.T."/>
            <person name="Beckman K.B."/>
            <person name="Gohl D.M."/>
        </authorList>
    </citation>
    <scope>NUCLEOTIDE SEQUENCE</scope>
    <source>
        <strain evidence="2">Duluth1</strain>
        <tissue evidence="2">Whole animal</tissue>
    </source>
</reference>
<dbReference type="Proteomes" id="UP000828390">
    <property type="component" value="Unassembled WGS sequence"/>
</dbReference>
<dbReference type="AlphaFoldDB" id="A0A9D4DDV6"/>
<evidence type="ECO:0000256" key="1">
    <source>
        <dbReference type="SAM" id="MobiDB-lite"/>
    </source>
</evidence>
<comment type="caution">
    <text evidence="2">The sequence shown here is derived from an EMBL/GenBank/DDBJ whole genome shotgun (WGS) entry which is preliminary data.</text>
</comment>
<protein>
    <submittedName>
        <fullName evidence="2">Uncharacterized protein</fullName>
    </submittedName>
</protein>
<feature type="compositionally biased region" description="Polar residues" evidence="1">
    <location>
        <begin position="8"/>
        <end position="19"/>
    </location>
</feature>
<dbReference type="EMBL" id="JAIWYP010000010">
    <property type="protein sequence ID" value="KAH3747183.1"/>
    <property type="molecule type" value="Genomic_DNA"/>
</dbReference>
<proteinExistence type="predicted"/>
<evidence type="ECO:0000313" key="2">
    <source>
        <dbReference type="EMBL" id="KAH3747183.1"/>
    </source>
</evidence>
<feature type="region of interest" description="Disordered" evidence="1">
    <location>
        <begin position="1"/>
        <end position="20"/>
    </location>
</feature>
<keyword evidence="3" id="KW-1185">Reference proteome</keyword>
<name>A0A9D4DDV6_DREPO</name>
<evidence type="ECO:0000313" key="3">
    <source>
        <dbReference type="Proteomes" id="UP000828390"/>
    </source>
</evidence>